<dbReference type="AlphaFoldDB" id="A0A0B1ZKT5"/>
<proteinExistence type="predicted"/>
<reference evidence="1 2" key="1">
    <citation type="submission" date="2014-10" db="EMBL/GenBank/DDBJ databases">
        <title>Genome sequence of Novosphingobium malaysiense MUSC 273(T).</title>
        <authorList>
            <person name="Lee L.-H."/>
        </authorList>
    </citation>
    <scope>NUCLEOTIDE SEQUENCE [LARGE SCALE GENOMIC DNA]</scope>
    <source>
        <strain evidence="1 2">MUSC 273</strain>
    </source>
</reference>
<dbReference type="PANTHER" id="PTHR33824:SF7">
    <property type="entry name" value="POLYKETIDE CYCLASE_DEHYDRASE AND LIPID TRANSPORT SUPERFAMILY PROTEIN"/>
    <property type="match status" value="1"/>
</dbReference>
<dbReference type="OrthoDB" id="9797595at2"/>
<evidence type="ECO:0000313" key="1">
    <source>
        <dbReference type="EMBL" id="KHK89949.1"/>
    </source>
</evidence>
<dbReference type="InterPro" id="IPR019587">
    <property type="entry name" value="Polyketide_cyclase/dehydratase"/>
</dbReference>
<dbReference type="Pfam" id="PF10604">
    <property type="entry name" value="Polyketide_cyc2"/>
    <property type="match status" value="1"/>
</dbReference>
<gene>
    <name evidence="1" type="ORF">LK12_18830</name>
</gene>
<dbReference type="InterPro" id="IPR023393">
    <property type="entry name" value="START-like_dom_sf"/>
</dbReference>
<comment type="caution">
    <text evidence="1">The sequence shown here is derived from an EMBL/GenBank/DDBJ whole genome shotgun (WGS) entry which is preliminary data.</text>
</comment>
<dbReference type="Proteomes" id="UP000031057">
    <property type="component" value="Unassembled WGS sequence"/>
</dbReference>
<sequence length="218" mass="23627">MSNSTRNRLEATAGIAVALGAAAIGAVAAKLQEGRSSDDAPGRTARRSFGKHAVTGRTVTIRKPRAELFAFWRDFTNLPAIMENVEKIAIKDAAKGLAVWTIKAPAGRTVEVETTIVREDEGQLIAWRSVEGSQIETEGRVTFENAPGNRGTRVTLIIAYKPPAGDLGRAAAKLFLREPAVQARHDLKRFKAFMETGEITTSARRREGTRAAKQMEAA</sequence>
<dbReference type="PANTHER" id="PTHR33824">
    <property type="entry name" value="POLYKETIDE CYCLASE/DEHYDRASE AND LIPID TRANSPORT SUPERFAMILY PROTEIN"/>
    <property type="match status" value="1"/>
</dbReference>
<protein>
    <submittedName>
        <fullName evidence="1">Cyclase</fullName>
    </submittedName>
</protein>
<dbReference type="CDD" id="cd07817">
    <property type="entry name" value="SRPBCC_8"/>
    <property type="match status" value="1"/>
</dbReference>
<dbReference type="STRING" id="1348853.LK12_18830"/>
<organism evidence="1 2">
    <name type="scientific">Novosphingobium malaysiense</name>
    <dbReference type="NCBI Taxonomy" id="1348853"/>
    <lineage>
        <taxon>Bacteria</taxon>
        <taxon>Pseudomonadati</taxon>
        <taxon>Pseudomonadota</taxon>
        <taxon>Alphaproteobacteria</taxon>
        <taxon>Sphingomonadales</taxon>
        <taxon>Sphingomonadaceae</taxon>
        <taxon>Novosphingobium</taxon>
    </lineage>
</organism>
<keyword evidence="2" id="KW-1185">Reference proteome</keyword>
<dbReference type="SUPFAM" id="SSF55961">
    <property type="entry name" value="Bet v1-like"/>
    <property type="match status" value="1"/>
</dbReference>
<name>A0A0B1ZKT5_9SPHN</name>
<dbReference type="EMBL" id="JTDI01000006">
    <property type="protein sequence ID" value="KHK89949.1"/>
    <property type="molecule type" value="Genomic_DNA"/>
</dbReference>
<dbReference type="RefSeq" id="WP_039287519.1">
    <property type="nucleotide sequence ID" value="NZ_JTDI01000006.1"/>
</dbReference>
<dbReference type="Gene3D" id="3.30.530.20">
    <property type="match status" value="1"/>
</dbReference>
<accession>A0A0B1ZKT5</accession>
<dbReference type="InterPro" id="IPR047137">
    <property type="entry name" value="ORF3"/>
</dbReference>
<evidence type="ECO:0000313" key="2">
    <source>
        <dbReference type="Proteomes" id="UP000031057"/>
    </source>
</evidence>